<sequence length="297" mass="32264">MTKASVLFLGAIFLITLQSCSLAAPIKEVGVTLPNTSLHKELREVEVASLPPPPGLSVPREQFHDDVPIPKIPSPQTSEISSQNHDYESAQDGNKKEAEFAESKDKSDQRDGVFQSNETGNDTEIRATMESQAKVQEHEAEKETSELIHELKNVTDQLTKDAKEIEPIIEEPFGKQPFFDEPFIVEAPPEVIEQPAAAQAPVIIEETAAGQGPVIVEEGATGPNGFDVLPEGMAEQPSLEAQDDNASADLQGKAAQDPPPPSNMRVQILAVELKDGTEKNDPESAIENADRVYLLEE</sequence>
<dbReference type="Proteomes" id="UP001150538">
    <property type="component" value="Unassembled WGS sequence"/>
</dbReference>
<feature type="signal peptide" evidence="2">
    <location>
        <begin position="1"/>
        <end position="23"/>
    </location>
</feature>
<proteinExistence type="predicted"/>
<comment type="caution">
    <text evidence="3">The sequence shown here is derived from an EMBL/GenBank/DDBJ whole genome shotgun (WGS) entry which is preliminary data.</text>
</comment>
<evidence type="ECO:0000313" key="4">
    <source>
        <dbReference type="Proteomes" id="UP001150538"/>
    </source>
</evidence>
<dbReference type="EMBL" id="JANBPU010000032">
    <property type="protein sequence ID" value="KAJ1919139.1"/>
    <property type="molecule type" value="Genomic_DNA"/>
</dbReference>
<protein>
    <submittedName>
        <fullName evidence="3">Uncharacterized protein</fullName>
    </submittedName>
</protein>
<keyword evidence="2" id="KW-0732">Signal</keyword>
<feature type="region of interest" description="Disordered" evidence="1">
    <location>
        <begin position="230"/>
        <end position="297"/>
    </location>
</feature>
<accession>A0A9W8DUF0</accession>
<name>A0A9W8DUF0_9FUNG</name>
<keyword evidence="4" id="KW-1185">Reference proteome</keyword>
<feature type="compositionally biased region" description="Polar residues" evidence="1">
    <location>
        <begin position="74"/>
        <end position="84"/>
    </location>
</feature>
<dbReference type="PROSITE" id="PS51257">
    <property type="entry name" value="PROKAR_LIPOPROTEIN"/>
    <property type="match status" value="1"/>
</dbReference>
<reference evidence="3" key="1">
    <citation type="submission" date="2022-07" db="EMBL/GenBank/DDBJ databases">
        <title>Phylogenomic reconstructions and comparative analyses of Kickxellomycotina fungi.</title>
        <authorList>
            <person name="Reynolds N.K."/>
            <person name="Stajich J.E."/>
            <person name="Barry K."/>
            <person name="Grigoriev I.V."/>
            <person name="Crous P."/>
            <person name="Smith M.E."/>
        </authorList>
    </citation>
    <scope>NUCLEOTIDE SEQUENCE</scope>
    <source>
        <strain evidence="3">NBRC 100468</strain>
    </source>
</reference>
<feature type="compositionally biased region" description="Basic and acidic residues" evidence="1">
    <location>
        <begin position="85"/>
        <end position="111"/>
    </location>
</feature>
<feature type="region of interest" description="Disordered" evidence="1">
    <location>
        <begin position="49"/>
        <end position="125"/>
    </location>
</feature>
<evidence type="ECO:0000256" key="1">
    <source>
        <dbReference type="SAM" id="MobiDB-lite"/>
    </source>
</evidence>
<evidence type="ECO:0000256" key="2">
    <source>
        <dbReference type="SAM" id="SignalP"/>
    </source>
</evidence>
<organism evidence="3 4">
    <name type="scientific">Mycoemilia scoparia</name>
    <dbReference type="NCBI Taxonomy" id="417184"/>
    <lineage>
        <taxon>Eukaryota</taxon>
        <taxon>Fungi</taxon>
        <taxon>Fungi incertae sedis</taxon>
        <taxon>Zoopagomycota</taxon>
        <taxon>Kickxellomycotina</taxon>
        <taxon>Kickxellomycetes</taxon>
        <taxon>Kickxellales</taxon>
        <taxon>Kickxellaceae</taxon>
        <taxon>Mycoemilia</taxon>
    </lineage>
</organism>
<feature type="compositionally biased region" description="Basic and acidic residues" evidence="1">
    <location>
        <begin position="272"/>
        <end position="297"/>
    </location>
</feature>
<feature type="chain" id="PRO_5040870205" evidence="2">
    <location>
        <begin position="24"/>
        <end position="297"/>
    </location>
</feature>
<gene>
    <name evidence="3" type="ORF">H4219_002188</name>
</gene>
<dbReference type="AlphaFoldDB" id="A0A9W8DUF0"/>
<evidence type="ECO:0000313" key="3">
    <source>
        <dbReference type="EMBL" id="KAJ1919139.1"/>
    </source>
</evidence>